<proteinExistence type="predicted"/>
<dbReference type="Proteomes" id="UP000006698">
    <property type="component" value="Chromosome"/>
</dbReference>
<evidence type="ECO:0000313" key="1">
    <source>
        <dbReference type="EMBL" id="BAQ21136.1"/>
    </source>
</evidence>
<reference evidence="1" key="1">
    <citation type="journal article" date="2007" name="Microbiology">
        <title>Comparative analysis of the Corynebacterium glutamicum group and complete genome sequence of strain R.</title>
        <authorList>
            <person name="Yukawa H."/>
            <person name="Omumasaba C.A."/>
            <person name="Nonaka H."/>
            <person name="Kos P."/>
            <person name="Okai N."/>
            <person name="Suzuki N."/>
            <person name="Suda M."/>
            <person name="Tsuge Y."/>
            <person name="Watanabe J."/>
            <person name="Ikeda Y."/>
            <person name="Vertes A.A."/>
            <person name="Inui M."/>
        </authorList>
    </citation>
    <scope>NUCLEOTIDE SEQUENCE</scope>
    <source>
        <strain evidence="1">R</strain>
    </source>
</reference>
<gene>
    <name evidence="1" type="ordered locus">cgR_6074</name>
</gene>
<protein>
    <submittedName>
        <fullName evidence="1">Uncharacterized protein</fullName>
    </submittedName>
</protein>
<sequence>MSYIISGEEQLDMAEAVCKIGETFNTKEIILLG</sequence>
<dbReference type="EMBL" id="AP009044">
    <property type="protein sequence ID" value="BAQ21136.1"/>
    <property type="molecule type" value="Genomic_DNA"/>
</dbReference>
<dbReference type="KEGG" id="cgt:cgR_6074"/>
<dbReference type="AlphaFoldDB" id="A0AB72VFA2"/>
<name>A0AB72VFA2_CORGB</name>
<organism evidence="1">
    <name type="scientific">Corynebacterium glutamicum (strain R)</name>
    <dbReference type="NCBI Taxonomy" id="340322"/>
    <lineage>
        <taxon>Bacteria</taxon>
        <taxon>Bacillati</taxon>
        <taxon>Actinomycetota</taxon>
        <taxon>Actinomycetes</taxon>
        <taxon>Mycobacteriales</taxon>
        <taxon>Corynebacteriaceae</taxon>
        <taxon>Corynebacterium</taxon>
    </lineage>
</organism>
<accession>A0AB72VFA2</accession>